<dbReference type="RefSeq" id="XP_008861523.1">
    <property type="nucleotide sequence ID" value="XM_008863301.1"/>
</dbReference>
<dbReference type="AlphaFoldDB" id="A0A024UW04"/>
<gene>
    <name evidence="2" type="ORF">H310_00487</name>
</gene>
<sequence length="195" mass="21027">MLATRPLARKALAAASANANRPTTARCVAVLRRVTPLDDDDEIPQCTTDNVRIAASTNVPDLWRTVFGGKSSSPPSYVDAPNDEDVFTTSIEIKATSTTTVDDVAQEPEVDMWGTMSGPKNINSLDQGSLHQEDEPRNDKPMDLWGAVFGAKLPDCIRDDTPVDEASMSDVSSPSPAPLKAHTDVWTSVFGNRDV</sequence>
<name>A0A024UW04_9STRA</name>
<accession>A0A024UW04</accession>
<dbReference type="GeneID" id="20077537"/>
<evidence type="ECO:0000313" key="2">
    <source>
        <dbReference type="EMBL" id="ETW10112.1"/>
    </source>
</evidence>
<proteinExistence type="predicted"/>
<dbReference type="VEuPathDB" id="FungiDB:H310_00487"/>
<protein>
    <submittedName>
        <fullName evidence="2">Uncharacterized protein</fullName>
    </submittedName>
</protein>
<feature type="region of interest" description="Disordered" evidence="1">
    <location>
        <begin position="114"/>
        <end position="140"/>
    </location>
</feature>
<organism evidence="2">
    <name type="scientific">Aphanomyces invadans</name>
    <dbReference type="NCBI Taxonomy" id="157072"/>
    <lineage>
        <taxon>Eukaryota</taxon>
        <taxon>Sar</taxon>
        <taxon>Stramenopiles</taxon>
        <taxon>Oomycota</taxon>
        <taxon>Saprolegniomycetes</taxon>
        <taxon>Saprolegniales</taxon>
        <taxon>Verrucalvaceae</taxon>
        <taxon>Aphanomyces</taxon>
    </lineage>
</organism>
<feature type="compositionally biased region" description="Basic and acidic residues" evidence="1">
    <location>
        <begin position="131"/>
        <end position="140"/>
    </location>
</feature>
<reference evidence="2" key="1">
    <citation type="submission" date="2013-12" db="EMBL/GenBank/DDBJ databases">
        <title>The Genome Sequence of Aphanomyces invadans NJM9701.</title>
        <authorList>
            <consortium name="The Broad Institute Genomics Platform"/>
            <person name="Russ C."/>
            <person name="Tyler B."/>
            <person name="van West P."/>
            <person name="Dieguez-Uribeondo J."/>
            <person name="Young S.K."/>
            <person name="Zeng Q."/>
            <person name="Gargeya S."/>
            <person name="Fitzgerald M."/>
            <person name="Abouelleil A."/>
            <person name="Alvarado L."/>
            <person name="Chapman S.B."/>
            <person name="Gainer-Dewar J."/>
            <person name="Goldberg J."/>
            <person name="Griggs A."/>
            <person name="Gujja S."/>
            <person name="Hansen M."/>
            <person name="Howarth C."/>
            <person name="Imamovic A."/>
            <person name="Ireland A."/>
            <person name="Larimer J."/>
            <person name="McCowan C."/>
            <person name="Murphy C."/>
            <person name="Pearson M."/>
            <person name="Poon T.W."/>
            <person name="Priest M."/>
            <person name="Roberts A."/>
            <person name="Saif S."/>
            <person name="Shea T."/>
            <person name="Sykes S."/>
            <person name="Wortman J."/>
            <person name="Nusbaum C."/>
            <person name="Birren B."/>
        </authorList>
    </citation>
    <scope>NUCLEOTIDE SEQUENCE [LARGE SCALE GENOMIC DNA]</scope>
    <source>
        <strain evidence="2">NJM9701</strain>
    </source>
</reference>
<feature type="region of interest" description="Disordered" evidence="1">
    <location>
        <begin position="160"/>
        <end position="181"/>
    </location>
</feature>
<feature type="compositionally biased region" description="Polar residues" evidence="1">
    <location>
        <begin position="118"/>
        <end position="130"/>
    </location>
</feature>
<dbReference type="OrthoDB" id="10542586at2759"/>
<dbReference type="EMBL" id="KI913952">
    <property type="protein sequence ID" value="ETW10112.1"/>
    <property type="molecule type" value="Genomic_DNA"/>
</dbReference>
<evidence type="ECO:0000256" key="1">
    <source>
        <dbReference type="SAM" id="MobiDB-lite"/>
    </source>
</evidence>